<gene>
    <name evidence="1" type="ORF">MAGMO_2802</name>
</gene>
<reference evidence="1" key="1">
    <citation type="submission" date="2015-04" db="EMBL/GenBank/DDBJ databases">
        <authorList>
            <person name="Syromyatnikov M.Y."/>
            <person name="Popov V.N."/>
        </authorList>
    </citation>
    <scope>NUCLEOTIDE SEQUENCE</scope>
    <source>
        <strain evidence="1">MO-1</strain>
    </source>
</reference>
<dbReference type="Gene3D" id="3.40.50.10610">
    <property type="entry name" value="ABC-type transport auxiliary lipoprotein component"/>
    <property type="match status" value="1"/>
</dbReference>
<evidence type="ECO:0000313" key="1">
    <source>
        <dbReference type="EMBL" id="CRH06950.1"/>
    </source>
</evidence>
<dbReference type="AlphaFoldDB" id="A0A1S7LJC3"/>
<protein>
    <recommendedName>
        <fullName evidence="2">Curli production assembly/transport component CsgG</fullName>
    </recommendedName>
</protein>
<organism evidence="1">
    <name type="scientific">Magnetococcus massalia (strain MO-1)</name>
    <dbReference type="NCBI Taxonomy" id="451514"/>
    <lineage>
        <taxon>Bacteria</taxon>
        <taxon>Pseudomonadati</taxon>
        <taxon>Pseudomonadota</taxon>
        <taxon>Magnetococcia</taxon>
        <taxon>Magnetococcales</taxon>
        <taxon>Magnetococcaceae</taxon>
        <taxon>Magnetococcus</taxon>
    </lineage>
</organism>
<proteinExistence type="predicted"/>
<sequence>MRQRIAHRFSRQLKTNRGLIAWLLAAMFLTGCFAGTGRSMVVPNTEMPNDLKIAVLPFENLSNNPNGGVIVSQLMATELYSRDIFDQMEETEVRRTLTQNKIDVNRLADATLARKVGLILGVDAVLIGSVSELTYQHGLREEPAVGFNVQLLRIKDGKVLWRASRSLMGSGWLRRESLIYTAQQAVVYCVDTLYDWYEKKQEENFGSPAWTFDQWDEFHQFMKQKAEQTKE</sequence>
<dbReference type="PROSITE" id="PS51257">
    <property type="entry name" value="PROKAR_LIPOPROTEIN"/>
    <property type="match status" value="1"/>
</dbReference>
<name>A0A1S7LJC3_MAGMO</name>
<evidence type="ECO:0008006" key="2">
    <source>
        <dbReference type="Google" id="ProtNLM"/>
    </source>
</evidence>
<accession>A0A1S7LJC3</accession>
<dbReference type="EMBL" id="LO017727">
    <property type="protein sequence ID" value="CRH06950.1"/>
    <property type="molecule type" value="Genomic_DNA"/>
</dbReference>